<comment type="catalytic activity">
    <reaction evidence="14">
        <text>5-dehydroepisterol + NADPH + O2 + H(+) = ergosta-5,7,22,24(28)-tetraen-3beta-ol + NADP(+) + 2 H2O</text>
        <dbReference type="Rhea" id="RHEA:33467"/>
        <dbReference type="ChEBI" id="CHEBI:15377"/>
        <dbReference type="ChEBI" id="CHEBI:15378"/>
        <dbReference type="ChEBI" id="CHEBI:15379"/>
        <dbReference type="ChEBI" id="CHEBI:18249"/>
        <dbReference type="ChEBI" id="CHEBI:52972"/>
        <dbReference type="ChEBI" id="CHEBI:57783"/>
        <dbReference type="ChEBI" id="CHEBI:58349"/>
        <dbReference type="EC" id="1.14.19.41"/>
    </reaction>
    <physiologicalReaction direction="left-to-right" evidence="14">
        <dbReference type="Rhea" id="RHEA:33468"/>
    </physiologicalReaction>
</comment>
<dbReference type="EMBL" id="LGSR01000008">
    <property type="protein sequence ID" value="KOS21457.1"/>
    <property type="molecule type" value="Genomic_DNA"/>
</dbReference>
<sequence>MDTVNSTSSIFTSVLASSKFAGANIPPQLDYVIEAIATASAWTWVFTALALCVVYDQISYFSNKGSIAGPSWKMPFIGPFLQSMDPKFEEYYQKWLSGPLSCVSVFHKFVVIAANREMARKVFNSPTFVKPCVVDVAHKLLGADNWVFLDGKAHVDFRKGLNGLFTRRALECYLPGQEEVYKKYFERFLDITKKNDGKPVPFMSEFRELMCAVSCRTFVGHYMTDETVVKIANDYYLITAALELVNFPIIIPFTKTWYGKKAADMVLAEFAKCAAKSKVRMAAGGEVTCIMDGWILQMVNSERWREAQNSGKDLEALEKPQPLVRMFNDYEIAQTIFTFLFASQDATSSASTWLFQTVAQRPDVLDRIREENLKVRNGDIHAELSMDQLESLTYTRAVVRELLRYRPPVLMVPYMVKKAFPITEDYTIPKGSMVVPTTYMALHDPEVYENPDTFDPERYFSGDAEEKGAKNYLVFGVGPHYCLGQVYAQLNLALMIGKASVQLDWTHHATPLSEEIKVFATIFPKDDCPLTFVERK</sequence>
<evidence type="ECO:0000256" key="4">
    <source>
        <dbReference type="ARBA" id="ARBA00022692"/>
    </source>
</evidence>
<dbReference type="GO" id="GO:0000249">
    <property type="term" value="F:C-22 sterol desaturase (NADPH) activity"/>
    <property type="evidence" value="ECO:0007669"/>
    <property type="project" value="UniProtKB-EC"/>
</dbReference>
<keyword evidence="18" id="KW-1185">Reference proteome</keyword>
<dbReference type="InterPro" id="IPR001128">
    <property type="entry name" value="Cyt_P450"/>
</dbReference>
<evidence type="ECO:0000256" key="16">
    <source>
        <dbReference type="RuleBase" id="RU000461"/>
    </source>
</evidence>
<dbReference type="GO" id="GO:0005789">
    <property type="term" value="C:endoplasmic reticulum membrane"/>
    <property type="evidence" value="ECO:0007669"/>
    <property type="project" value="UniProtKB-SubCell"/>
</dbReference>
<evidence type="ECO:0000256" key="1">
    <source>
        <dbReference type="ARBA" id="ARBA00001971"/>
    </source>
</evidence>
<dbReference type="SUPFAM" id="SSF48264">
    <property type="entry name" value="Cytochrome P450"/>
    <property type="match status" value="1"/>
</dbReference>
<dbReference type="Gene3D" id="1.10.630.10">
    <property type="entry name" value="Cytochrome P450"/>
    <property type="match status" value="1"/>
</dbReference>
<name>A0A0M8N1Z3_ESCWE</name>
<comment type="pathway">
    <text evidence="12">Steroid metabolism; ergosterol biosynthesis.</text>
</comment>
<evidence type="ECO:0000256" key="3">
    <source>
        <dbReference type="ARBA" id="ARBA00010617"/>
    </source>
</evidence>
<organism evidence="17 18">
    <name type="scientific">Escovopsis weberi</name>
    <dbReference type="NCBI Taxonomy" id="150374"/>
    <lineage>
        <taxon>Eukaryota</taxon>
        <taxon>Fungi</taxon>
        <taxon>Dikarya</taxon>
        <taxon>Ascomycota</taxon>
        <taxon>Pezizomycotina</taxon>
        <taxon>Sordariomycetes</taxon>
        <taxon>Hypocreomycetidae</taxon>
        <taxon>Hypocreales</taxon>
        <taxon>Hypocreaceae</taxon>
        <taxon>Escovopsis</taxon>
    </lineage>
</organism>
<keyword evidence="5 15" id="KW-0479">Metal-binding</keyword>
<dbReference type="AlphaFoldDB" id="A0A0M8N1Z3"/>
<reference evidence="17 18" key="1">
    <citation type="submission" date="2015-07" db="EMBL/GenBank/DDBJ databases">
        <title>The genome of the fungus Escovopsis weberi, a specialized disease agent of ant agriculture.</title>
        <authorList>
            <person name="de Man T.J."/>
            <person name="Stajich J.E."/>
            <person name="Kubicek C.P."/>
            <person name="Chenthamara K."/>
            <person name="Atanasova L."/>
            <person name="Druzhinina I.S."/>
            <person name="Birnbaum S."/>
            <person name="Barribeau S.M."/>
            <person name="Teiling C."/>
            <person name="Suen G."/>
            <person name="Currie C."/>
            <person name="Gerardo N.M."/>
        </authorList>
    </citation>
    <scope>NUCLEOTIDE SEQUENCE [LARGE SCALE GENOMIC DNA]</scope>
</reference>
<keyword evidence="8 16" id="KW-0560">Oxidoreductase</keyword>
<dbReference type="GO" id="GO:0020037">
    <property type="term" value="F:heme binding"/>
    <property type="evidence" value="ECO:0007669"/>
    <property type="project" value="InterPro"/>
</dbReference>
<dbReference type="CDD" id="cd11082">
    <property type="entry name" value="CYP61_CYP710"/>
    <property type="match status" value="1"/>
</dbReference>
<dbReference type="Proteomes" id="UP000053831">
    <property type="component" value="Unassembled WGS sequence"/>
</dbReference>
<evidence type="ECO:0000256" key="6">
    <source>
        <dbReference type="ARBA" id="ARBA00022824"/>
    </source>
</evidence>
<dbReference type="GO" id="GO:0004497">
    <property type="term" value="F:monooxygenase activity"/>
    <property type="evidence" value="ECO:0007669"/>
    <property type="project" value="UniProtKB-KW"/>
</dbReference>
<protein>
    <recommendedName>
        <fullName evidence="13">sterol 22-desaturase</fullName>
        <ecNumber evidence="13">1.14.19.41</ecNumber>
    </recommendedName>
</protein>
<dbReference type="PANTHER" id="PTHR24286">
    <property type="entry name" value="CYTOCHROME P450 26"/>
    <property type="match status" value="1"/>
</dbReference>
<dbReference type="PRINTS" id="PR00465">
    <property type="entry name" value="EP450IV"/>
</dbReference>
<keyword evidence="9 15" id="KW-0408">Iron</keyword>
<dbReference type="GO" id="GO:0005506">
    <property type="term" value="F:iron ion binding"/>
    <property type="evidence" value="ECO:0007669"/>
    <property type="project" value="InterPro"/>
</dbReference>
<evidence type="ECO:0000256" key="15">
    <source>
        <dbReference type="PIRSR" id="PIRSR602403-1"/>
    </source>
</evidence>
<evidence type="ECO:0000256" key="12">
    <source>
        <dbReference type="ARBA" id="ARBA00029435"/>
    </source>
</evidence>
<evidence type="ECO:0000313" key="18">
    <source>
        <dbReference type="Proteomes" id="UP000053831"/>
    </source>
</evidence>
<keyword evidence="4" id="KW-0812">Transmembrane</keyword>
<dbReference type="Pfam" id="PF00067">
    <property type="entry name" value="p450"/>
    <property type="match status" value="1"/>
</dbReference>
<dbReference type="GO" id="GO:0006696">
    <property type="term" value="P:ergosterol biosynthetic process"/>
    <property type="evidence" value="ECO:0007669"/>
    <property type="project" value="EnsemblFungi"/>
</dbReference>
<evidence type="ECO:0000256" key="5">
    <source>
        <dbReference type="ARBA" id="ARBA00022723"/>
    </source>
</evidence>
<keyword evidence="6" id="KW-0256">Endoplasmic reticulum</keyword>
<dbReference type="EC" id="1.14.19.41" evidence="13"/>
<dbReference type="PANTHER" id="PTHR24286:SF228">
    <property type="entry name" value="C-22 STEROL DESATURASE ERG5"/>
    <property type="match status" value="1"/>
</dbReference>
<comment type="subcellular location">
    <subcellularLocation>
        <location evidence="2">Endoplasmic reticulum membrane</location>
        <topology evidence="2">Single-pass membrane protein</topology>
    </subcellularLocation>
</comment>
<evidence type="ECO:0000256" key="10">
    <source>
        <dbReference type="ARBA" id="ARBA00023033"/>
    </source>
</evidence>
<evidence type="ECO:0000256" key="7">
    <source>
        <dbReference type="ARBA" id="ARBA00022989"/>
    </source>
</evidence>
<dbReference type="OrthoDB" id="1372046at2759"/>
<keyword evidence="7" id="KW-1133">Transmembrane helix</keyword>
<evidence type="ECO:0000256" key="9">
    <source>
        <dbReference type="ARBA" id="ARBA00023004"/>
    </source>
</evidence>
<dbReference type="FunFam" id="1.10.630.10:FF:000021">
    <property type="entry name" value="Cytochrome P450 61"/>
    <property type="match status" value="1"/>
</dbReference>
<dbReference type="InterPro" id="IPR036396">
    <property type="entry name" value="Cyt_P450_sf"/>
</dbReference>
<evidence type="ECO:0000256" key="14">
    <source>
        <dbReference type="ARBA" id="ARBA00051023"/>
    </source>
</evidence>
<comment type="similarity">
    <text evidence="3 16">Belongs to the cytochrome P450 family.</text>
</comment>
<dbReference type="InterPro" id="IPR017972">
    <property type="entry name" value="Cyt_P450_CS"/>
</dbReference>
<keyword evidence="10 16" id="KW-0503">Monooxygenase</keyword>
<proteinExistence type="inferred from homology"/>
<dbReference type="PRINTS" id="PR00385">
    <property type="entry name" value="P450"/>
</dbReference>
<keyword evidence="11" id="KW-0472">Membrane</keyword>
<gene>
    <name evidence="17" type="ORF">ESCO_005238</name>
</gene>
<keyword evidence="15 16" id="KW-0349">Heme</keyword>
<dbReference type="STRING" id="150374.A0A0M8N1Z3"/>
<evidence type="ECO:0000313" key="17">
    <source>
        <dbReference type="EMBL" id="KOS21457.1"/>
    </source>
</evidence>
<feature type="binding site" description="axial binding residue" evidence="15">
    <location>
        <position position="482"/>
    </location>
    <ligand>
        <name>heme</name>
        <dbReference type="ChEBI" id="CHEBI:30413"/>
    </ligand>
    <ligandPart>
        <name>Fe</name>
        <dbReference type="ChEBI" id="CHEBI:18248"/>
    </ligandPart>
</feature>
<evidence type="ECO:0000256" key="8">
    <source>
        <dbReference type="ARBA" id="ARBA00023002"/>
    </source>
</evidence>
<comment type="cofactor">
    <cofactor evidence="1 15">
        <name>heme</name>
        <dbReference type="ChEBI" id="CHEBI:30413"/>
    </cofactor>
</comment>
<dbReference type="InterPro" id="IPR002403">
    <property type="entry name" value="Cyt_P450_E_grp-IV"/>
</dbReference>
<comment type="caution">
    <text evidence="17">The sequence shown here is derived from an EMBL/GenBank/DDBJ whole genome shotgun (WGS) entry which is preliminary data.</text>
</comment>
<evidence type="ECO:0000256" key="11">
    <source>
        <dbReference type="ARBA" id="ARBA00023136"/>
    </source>
</evidence>
<dbReference type="PROSITE" id="PS00086">
    <property type="entry name" value="CYTOCHROME_P450"/>
    <property type="match status" value="1"/>
</dbReference>
<accession>A0A0M8N1Z3</accession>
<evidence type="ECO:0000256" key="2">
    <source>
        <dbReference type="ARBA" id="ARBA00004389"/>
    </source>
</evidence>
<evidence type="ECO:0000256" key="13">
    <source>
        <dbReference type="ARBA" id="ARBA00039038"/>
    </source>
</evidence>